<evidence type="ECO:0000313" key="5">
    <source>
        <dbReference type="EMBL" id="SFA78981.1"/>
    </source>
</evidence>
<dbReference type="Pfam" id="PF05036">
    <property type="entry name" value="SPOR"/>
    <property type="match status" value="1"/>
</dbReference>
<accession>A0A1H9RU65</accession>
<evidence type="ECO:0000313" key="4">
    <source>
        <dbReference type="EMBL" id="SER76088.1"/>
    </source>
</evidence>
<keyword evidence="7" id="KW-1185">Reference proteome</keyword>
<dbReference type="Proteomes" id="UP000199579">
    <property type="component" value="Unassembled WGS sequence"/>
</dbReference>
<dbReference type="Proteomes" id="UP000198861">
    <property type="component" value="Unassembled WGS sequence"/>
</dbReference>
<dbReference type="EMBL" id="FOSX01000001">
    <property type="protein sequence ID" value="SFK29133.1"/>
    <property type="molecule type" value="Genomic_DNA"/>
</dbReference>
<dbReference type="Gene3D" id="3.30.70.1070">
    <property type="entry name" value="Sporulation related repeat"/>
    <property type="match status" value="1"/>
</dbReference>
<proteinExistence type="predicted"/>
<evidence type="ECO:0000313" key="8">
    <source>
        <dbReference type="Proteomes" id="UP000199250"/>
    </source>
</evidence>
<dbReference type="AlphaFoldDB" id="A0A1H9RU65"/>
<reference evidence="8 9" key="1">
    <citation type="submission" date="2016-10" db="EMBL/GenBank/DDBJ databases">
        <authorList>
            <person name="de Groot N.N."/>
        </authorList>
    </citation>
    <scope>NUCLEOTIDE SEQUENCE [LARGE SCALE GENOMIC DNA]</scope>
    <source>
        <strain evidence="3 8">DSM 373</strain>
        <strain evidence="4 9">DSM 378</strain>
        <strain evidence="6 10">DSM 381</strain>
    </source>
</reference>
<dbReference type="Proteomes" id="UP000199250">
    <property type="component" value="Unassembled WGS sequence"/>
</dbReference>
<sequence length="50" mass="5678">MRVEVGNVRGETWHRVVAGPFSSRQQLEEAQKQLAGDGFSNVMPQQRQTH</sequence>
<evidence type="ECO:0000313" key="3">
    <source>
        <dbReference type="EMBL" id="SEI79546.1"/>
    </source>
</evidence>
<dbReference type="GO" id="GO:0042834">
    <property type="term" value="F:peptidoglycan binding"/>
    <property type="evidence" value="ECO:0007669"/>
    <property type="project" value="InterPro"/>
</dbReference>
<evidence type="ECO:0000313" key="10">
    <source>
        <dbReference type="Proteomes" id="UP000199579"/>
    </source>
</evidence>
<gene>
    <name evidence="5" type="ORF">SAMN04244571_00355</name>
    <name evidence="3" type="ORF">SAMN04244572_01708</name>
    <name evidence="4" type="ORF">SAMN04244573_04253</name>
    <name evidence="6" type="ORF">SAMN04244574_00037</name>
</gene>
<feature type="region of interest" description="Disordered" evidence="1">
    <location>
        <begin position="27"/>
        <end position="50"/>
    </location>
</feature>
<dbReference type="InterPro" id="IPR036680">
    <property type="entry name" value="SPOR-like_sf"/>
</dbReference>
<evidence type="ECO:0000313" key="9">
    <source>
        <dbReference type="Proteomes" id="UP000199267"/>
    </source>
</evidence>
<evidence type="ECO:0000313" key="6">
    <source>
        <dbReference type="EMBL" id="SFK29133.1"/>
    </source>
</evidence>
<reference evidence="5 7" key="2">
    <citation type="submission" date="2016-10" db="EMBL/GenBank/DDBJ databases">
        <authorList>
            <person name="Varghese N."/>
            <person name="Submissions S."/>
        </authorList>
    </citation>
    <scope>NUCLEOTIDE SEQUENCE [LARGE SCALE GENOMIC DNA]</scope>
    <source>
        <strain evidence="5 7">DSM 282</strain>
    </source>
</reference>
<evidence type="ECO:0000259" key="2">
    <source>
        <dbReference type="PROSITE" id="PS51724"/>
    </source>
</evidence>
<dbReference type="PROSITE" id="PS51724">
    <property type="entry name" value="SPOR"/>
    <property type="match status" value="1"/>
</dbReference>
<organism evidence="4 9">
    <name type="scientific">Azotobacter beijerinckii</name>
    <dbReference type="NCBI Taxonomy" id="170623"/>
    <lineage>
        <taxon>Bacteria</taxon>
        <taxon>Pseudomonadati</taxon>
        <taxon>Pseudomonadota</taxon>
        <taxon>Gammaproteobacteria</taxon>
        <taxon>Pseudomonadales</taxon>
        <taxon>Pseudomonadaceae</taxon>
        <taxon>Azotobacter</taxon>
    </lineage>
</organism>
<evidence type="ECO:0000256" key="1">
    <source>
        <dbReference type="SAM" id="MobiDB-lite"/>
    </source>
</evidence>
<name>A0A1H9RU65_9GAMM</name>
<protein>
    <submittedName>
        <fullName evidence="4">Sporulation related domain-containing protein</fullName>
    </submittedName>
</protein>
<dbReference type="Proteomes" id="UP000199267">
    <property type="component" value="Unassembled WGS sequence"/>
</dbReference>
<evidence type="ECO:0000313" key="7">
    <source>
        <dbReference type="Proteomes" id="UP000198861"/>
    </source>
</evidence>
<dbReference type="SUPFAM" id="SSF110997">
    <property type="entry name" value="Sporulation related repeat"/>
    <property type="match status" value="1"/>
</dbReference>
<dbReference type="EMBL" id="FNYQ01000023">
    <property type="protein sequence ID" value="SEI79546.1"/>
    <property type="molecule type" value="Genomic_DNA"/>
</dbReference>
<dbReference type="InterPro" id="IPR007730">
    <property type="entry name" value="SPOR-like_dom"/>
</dbReference>
<dbReference type="EMBL" id="FOKJ01000003">
    <property type="protein sequence ID" value="SFA78981.1"/>
    <property type="molecule type" value="Genomic_DNA"/>
</dbReference>
<dbReference type="EMBL" id="FOFJ01000086">
    <property type="protein sequence ID" value="SER76088.1"/>
    <property type="molecule type" value="Genomic_DNA"/>
</dbReference>
<feature type="domain" description="SPOR" evidence="2">
    <location>
        <begin position="1"/>
        <end position="47"/>
    </location>
</feature>